<name>A0A401PWZ7_SCYTO</name>
<feature type="non-terminal residue" evidence="3">
    <location>
        <position position="1"/>
    </location>
</feature>
<protein>
    <submittedName>
        <fullName evidence="3">Uncharacterized protein</fullName>
    </submittedName>
</protein>
<evidence type="ECO:0000256" key="2">
    <source>
        <dbReference type="SAM" id="Phobius"/>
    </source>
</evidence>
<evidence type="ECO:0000313" key="3">
    <source>
        <dbReference type="EMBL" id="GCB77628.1"/>
    </source>
</evidence>
<gene>
    <name evidence="3" type="ORF">scyTo_0020594</name>
</gene>
<keyword evidence="2" id="KW-1133">Transmembrane helix</keyword>
<feature type="transmembrane region" description="Helical" evidence="2">
    <location>
        <begin position="12"/>
        <end position="30"/>
    </location>
</feature>
<keyword evidence="2" id="KW-0812">Transmembrane</keyword>
<feature type="region of interest" description="Disordered" evidence="1">
    <location>
        <begin position="50"/>
        <end position="72"/>
    </location>
</feature>
<organism evidence="3 4">
    <name type="scientific">Scyliorhinus torazame</name>
    <name type="common">Cloudy catshark</name>
    <name type="synonym">Catulus torazame</name>
    <dbReference type="NCBI Taxonomy" id="75743"/>
    <lineage>
        <taxon>Eukaryota</taxon>
        <taxon>Metazoa</taxon>
        <taxon>Chordata</taxon>
        <taxon>Craniata</taxon>
        <taxon>Vertebrata</taxon>
        <taxon>Chondrichthyes</taxon>
        <taxon>Elasmobranchii</taxon>
        <taxon>Galeomorphii</taxon>
        <taxon>Galeoidea</taxon>
        <taxon>Carcharhiniformes</taxon>
        <taxon>Scyliorhinidae</taxon>
        <taxon>Scyliorhinus</taxon>
    </lineage>
</organism>
<comment type="caution">
    <text evidence="3">The sequence shown here is derived from an EMBL/GenBank/DDBJ whole genome shotgun (WGS) entry which is preliminary data.</text>
</comment>
<keyword evidence="4" id="KW-1185">Reference proteome</keyword>
<accession>A0A401PWZ7</accession>
<keyword evidence="2" id="KW-0472">Membrane</keyword>
<proteinExistence type="predicted"/>
<evidence type="ECO:0000313" key="4">
    <source>
        <dbReference type="Proteomes" id="UP000288216"/>
    </source>
</evidence>
<feature type="compositionally biased region" description="Polar residues" evidence="1">
    <location>
        <begin position="56"/>
        <end position="68"/>
    </location>
</feature>
<dbReference type="AlphaFoldDB" id="A0A401PWZ7"/>
<dbReference type="EMBL" id="BFAA01016861">
    <property type="protein sequence ID" value="GCB77628.1"/>
    <property type="molecule type" value="Genomic_DNA"/>
</dbReference>
<evidence type="ECO:0000256" key="1">
    <source>
        <dbReference type="SAM" id="MobiDB-lite"/>
    </source>
</evidence>
<dbReference type="Proteomes" id="UP000288216">
    <property type="component" value="Unassembled WGS sequence"/>
</dbReference>
<reference evidence="3 4" key="1">
    <citation type="journal article" date="2018" name="Nat. Ecol. Evol.">
        <title>Shark genomes provide insights into elasmobranch evolution and the origin of vertebrates.</title>
        <authorList>
            <person name="Hara Y"/>
            <person name="Yamaguchi K"/>
            <person name="Onimaru K"/>
            <person name="Kadota M"/>
            <person name="Koyanagi M"/>
            <person name="Keeley SD"/>
            <person name="Tatsumi K"/>
            <person name="Tanaka K"/>
            <person name="Motone F"/>
            <person name="Kageyama Y"/>
            <person name="Nozu R"/>
            <person name="Adachi N"/>
            <person name="Nishimura O"/>
            <person name="Nakagawa R"/>
            <person name="Tanegashima C"/>
            <person name="Kiyatake I"/>
            <person name="Matsumoto R"/>
            <person name="Murakumo K"/>
            <person name="Nishida K"/>
            <person name="Terakita A"/>
            <person name="Kuratani S"/>
            <person name="Sato K"/>
            <person name="Hyodo S Kuraku.S."/>
        </authorList>
    </citation>
    <scope>NUCLEOTIDE SEQUENCE [LARGE SCALE GENOMIC DNA]</scope>
</reference>
<sequence length="136" mass="14971">IPHNSPFKLSLLLIPLLILLLFLLVSFIIFRKKRGHSWLIGCTRSSERKDCGLASTAGTDPAHQQSAPEQGDSCTYAEIDRRTGDKRFTINAPEDPQPDSCTYASVVIGSNREDQGGKRLRVADSEENVIYAAVVV</sequence>